<evidence type="ECO:0000256" key="1">
    <source>
        <dbReference type="SAM" id="MobiDB-lite"/>
    </source>
</evidence>
<dbReference type="Proteomes" id="UP000007303">
    <property type="component" value="Unassembled WGS sequence"/>
</dbReference>
<evidence type="ECO:0000313" key="2">
    <source>
        <dbReference type="Ensembl" id="ENSTNIP00000004369.1"/>
    </source>
</evidence>
<organism evidence="2 3">
    <name type="scientific">Tetraodon nigroviridis</name>
    <name type="common">Spotted green pufferfish</name>
    <name type="synonym">Chelonodon nigroviridis</name>
    <dbReference type="NCBI Taxonomy" id="99883"/>
    <lineage>
        <taxon>Eukaryota</taxon>
        <taxon>Metazoa</taxon>
        <taxon>Chordata</taxon>
        <taxon>Craniata</taxon>
        <taxon>Vertebrata</taxon>
        <taxon>Euteleostomi</taxon>
        <taxon>Actinopterygii</taxon>
        <taxon>Neopterygii</taxon>
        <taxon>Teleostei</taxon>
        <taxon>Neoteleostei</taxon>
        <taxon>Acanthomorphata</taxon>
        <taxon>Eupercaria</taxon>
        <taxon>Tetraodontiformes</taxon>
        <taxon>Tetradontoidea</taxon>
        <taxon>Tetraodontidae</taxon>
        <taxon>Tetraodon</taxon>
    </lineage>
</organism>
<feature type="compositionally biased region" description="Low complexity" evidence="1">
    <location>
        <begin position="31"/>
        <end position="40"/>
    </location>
</feature>
<keyword evidence="3" id="KW-1185">Reference proteome</keyword>
<proteinExistence type="predicted"/>
<accession>H3C7Z7</accession>
<reference evidence="3" key="1">
    <citation type="journal article" date="2004" name="Nature">
        <title>Genome duplication in the teleost fish Tetraodon nigroviridis reveals the early vertebrate proto-karyotype.</title>
        <authorList>
            <person name="Jaillon O."/>
            <person name="Aury J.-M."/>
            <person name="Brunet F."/>
            <person name="Petit J.-L."/>
            <person name="Stange-Thomann N."/>
            <person name="Mauceli E."/>
            <person name="Bouneau L."/>
            <person name="Fischer C."/>
            <person name="Ozouf-Costaz C."/>
            <person name="Bernot A."/>
            <person name="Nicaud S."/>
            <person name="Jaffe D."/>
            <person name="Fisher S."/>
            <person name="Lutfalla G."/>
            <person name="Dossat C."/>
            <person name="Segurens B."/>
            <person name="Dasilva C."/>
            <person name="Salanoubat M."/>
            <person name="Levy M."/>
            <person name="Boudet N."/>
            <person name="Castellano S."/>
            <person name="Anthouard V."/>
            <person name="Jubin C."/>
            <person name="Castelli V."/>
            <person name="Katinka M."/>
            <person name="Vacherie B."/>
            <person name="Biemont C."/>
            <person name="Skalli Z."/>
            <person name="Cattolico L."/>
            <person name="Poulain J."/>
            <person name="De Berardinis V."/>
            <person name="Cruaud C."/>
            <person name="Duprat S."/>
            <person name="Brottier P."/>
            <person name="Coutanceau J.-P."/>
            <person name="Gouzy J."/>
            <person name="Parra G."/>
            <person name="Lardier G."/>
            <person name="Chapple C."/>
            <person name="McKernan K.J."/>
            <person name="McEwan P."/>
            <person name="Bosak S."/>
            <person name="Kellis M."/>
            <person name="Volff J.-N."/>
            <person name="Guigo R."/>
            <person name="Zody M.C."/>
            <person name="Mesirov J."/>
            <person name="Lindblad-Toh K."/>
            <person name="Birren B."/>
            <person name="Nusbaum C."/>
            <person name="Kahn D."/>
            <person name="Robinson-Rechavi M."/>
            <person name="Laudet V."/>
            <person name="Schachter V."/>
            <person name="Quetier F."/>
            <person name="Saurin W."/>
            <person name="Scarpelli C."/>
            <person name="Wincker P."/>
            <person name="Lander E.S."/>
            <person name="Weissenbach J."/>
            <person name="Roest Crollius H."/>
        </authorList>
    </citation>
    <scope>NUCLEOTIDE SEQUENCE [LARGE SCALE GENOMIC DNA]</scope>
</reference>
<sequence length="155" mass="16964">DCPGLRQQKSGIRTHGGPLQRRSGPHRHLCGPGPAAAAGGQQRHLGHLRLRVRPAAPPLTHGADGGPVRVPPPVRPGRPQGQEAPQRAGAPPLSHLRKPELHHAKRDAEQQTLKPPLRFSPCLYVTYTEFILIYDIQAEYNLNCTLFTVFKVAVD</sequence>
<dbReference type="HOGENOM" id="CLU_1699651_0_0_1"/>
<feature type="region of interest" description="Disordered" evidence="1">
    <location>
        <begin position="1"/>
        <end position="112"/>
    </location>
</feature>
<dbReference type="InParanoid" id="H3C7Z7"/>
<dbReference type="AlphaFoldDB" id="H3C7Z7"/>
<reference evidence="2" key="2">
    <citation type="submission" date="2025-08" db="UniProtKB">
        <authorList>
            <consortium name="Ensembl"/>
        </authorList>
    </citation>
    <scope>IDENTIFICATION</scope>
</reference>
<name>H3C7Z7_TETNG</name>
<dbReference type="Ensembl" id="ENSTNIT00000004508.1">
    <property type="protein sequence ID" value="ENSTNIP00000004369.1"/>
    <property type="gene ID" value="ENSTNIG00000001972.1"/>
</dbReference>
<feature type="compositionally biased region" description="Basic and acidic residues" evidence="1">
    <location>
        <begin position="97"/>
        <end position="109"/>
    </location>
</feature>
<evidence type="ECO:0000313" key="3">
    <source>
        <dbReference type="Proteomes" id="UP000007303"/>
    </source>
</evidence>
<reference evidence="2" key="3">
    <citation type="submission" date="2025-09" db="UniProtKB">
        <authorList>
            <consortium name="Ensembl"/>
        </authorList>
    </citation>
    <scope>IDENTIFICATION</scope>
</reference>
<protein>
    <submittedName>
        <fullName evidence="2">Uncharacterized protein</fullName>
    </submittedName>
</protein>